<feature type="domain" description="Hemerythrin-like" evidence="4">
    <location>
        <begin position="14"/>
        <end position="127"/>
    </location>
</feature>
<keyword evidence="3" id="KW-0408">Iron</keyword>
<keyword evidence="6" id="KW-1185">Reference proteome</keyword>
<evidence type="ECO:0000256" key="3">
    <source>
        <dbReference type="ARBA" id="ARBA00023004"/>
    </source>
</evidence>
<dbReference type="InterPro" id="IPR012312">
    <property type="entry name" value="Hemerythrin-like"/>
</dbReference>
<dbReference type="EMBL" id="QWKZ01000012">
    <property type="protein sequence ID" value="RIH88483.1"/>
    <property type="molecule type" value="Genomic_DNA"/>
</dbReference>
<dbReference type="InterPro" id="IPR012827">
    <property type="entry name" value="Hemerythrin_metal-bd"/>
</dbReference>
<dbReference type="NCBIfam" id="TIGR02481">
    <property type="entry name" value="hemeryth_dom"/>
    <property type="match status" value="1"/>
</dbReference>
<comment type="caution">
    <text evidence="5">The sequence shown here is derived from an EMBL/GenBank/DDBJ whole genome shotgun (WGS) entry which is preliminary data.</text>
</comment>
<dbReference type="PANTHER" id="PTHR37164">
    <property type="entry name" value="BACTERIOHEMERYTHRIN"/>
    <property type="match status" value="1"/>
</dbReference>
<proteinExistence type="inferred from homology"/>
<organism evidence="5 6">
    <name type="scientific">Meiothermus luteus</name>
    <dbReference type="NCBI Taxonomy" id="2026184"/>
    <lineage>
        <taxon>Bacteria</taxon>
        <taxon>Thermotogati</taxon>
        <taxon>Deinococcota</taxon>
        <taxon>Deinococci</taxon>
        <taxon>Thermales</taxon>
        <taxon>Thermaceae</taxon>
        <taxon>Meiothermus</taxon>
    </lineage>
</organism>
<name>A0A399EXM7_9DEIN</name>
<dbReference type="SUPFAM" id="SSF47188">
    <property type="entry name" value="Hemerythrin-like"/>
    <property type="match status" value="1"/>
</dbReference>
<dbReference type="GO" id="GO:0046872">
    <property type="term" value="F:metal ion binding"/>
    <property type="evidence" value="ECO:0007669"/>
    <property type="project" value="UniProtKB-KW"/>
</dbReference>
<dbReference type="Proteomes" id="UP000265800">
    <property type="component" value="Unassembled WGS sequence"/>
</dbReference>
<evidence type="ECO:0000259" key="4">
    <source>
        <dbReference type="Pfam" id="PF01814"/>
    </source>
</evidence>
<accession>A0A399EXM7</accession>
<dbReference type="PANTHER" id="PTHR37164:SF1">
    <property type="entry name" value="BACTERIOHEMERYTHRIN"/>
    <property type="match status" value="1"/>
</dbReference>
<dbReference type="Pfam" id="PF01814">
    <property type="entry name" value="Hemerythrin"/>
    <property type="match status" value="1"/>
</dbReference>
<dbReference type="InterPro" id="IPR050669">
    <property type="entry name" value="Hemerythrin"/>
</dbReference>
<reference evidence="5 6" key="1">
    <citation type="submission" date="2018-08" db="EMBL/GenBank/DDBJ databases">
        <title>Meiothermus luteus KCTC 52599 genome sequencing project.</title>
        <authorList>
            <person name="Da Costa M.S."/>
            <person name="Albuquerque L."/>
            <person name="Raposo P."/>
            <person name="Froufe H.J.C."/>
            <person name="Barroso C.S."/>
            <person name="Egas C."/>
        </authorList>
    </citation>
    <scope>NUCLEOTIDE SEQUENCE [LARGE SCALE GENOMIC DNA]</scope>
    <source>
        <strain evidence="5 6">KCTC 52599</strain>
    </source>
</reference>
<protein>
    <submittedName>
        <fullName evidence="5">Bacteriohemerythrin</fullName>
    </submittedName>
</protein>
<dbReference type="OrthoDB" id="9797092at2"/>
<evidence type="ECO:0000313" key="6">
    <source>
        <dbReference type="Proteomes" id="UP000265800"/>
    </source>
</evidence>
<dbReference type="CDD" id="cd12107">
    <property type="entry name" value="Hemerythrin"/>
    <property type="match status" value="1"/>
</dbReference>
<dbReference type="InterPro" id="IPR035938">
    <property type="entry name" value="Hemerythrin-like_sf"/>
</dbReference>
<keyword evidence="2" id="KW-0479">Metal-binding</keyword>
<dbReference type="RefSeq" id="WP_119359287.1">
    <property type="nucleotide sequence ID" value="NZ_QWKZ01000012.1"/>
</dbReference>
<evidence type="ECO:0000256" key="1">
    <source>
        <dbReference type="ARBA" id="ARBA00010587"/>
    </source>
</evidence>
<dbReference type="Gene3D" id="1.20.120.50">
    <property type="entry name" value="Hemerythrin-like"/>
    <property type="match status" value="1"/>
</dbReference>
<gene>
    <name evidence="5" type="ORF">Mlute_00610</name>
</gene>
<evidence type="ECO:0000256" key="2">
    <source>
        <dbReference type="ARBA" id="ARBA00022723"/>
    </source>
</evidence>
<comment type="similarity">
    <text evidence="1">Belongs to the hemerythrin family.</text>
</comment>
<sequence>MPIQWSEQYAVGEARVDRQHQKLFEYINRLERLLEEAQNEPLDRAELENVFAFLEAYVHTHFAYEELCMALRGCPVAQKNKEAHERFLGFWTDFSREHTPKTVDPPALKRLHAALSSWLTQHICKIDVTLRKAPPQA</sequence>
<dbReference type="AlphaFoldDB" id="A0A399EXM7"/>
<dbReference type="NCBIfam" id="NF033749">
    <property type="entry name" value="bact_hemeryth"/>
    <property type="match status" value="1"/>
</dbReference>
<evidence type="ECO:0000313" key="5">
    <source>
        <dbReference type="EMBL" id="RIH88483.1"/>
    </source>
</evidence>